<evidence type="ECO:0000313" key="5">
    <source>
        <dbReference type="Proteomes" id="UP000520156"/>
    </source>
</evidence>
<evidence type="ECO:0000313" key="4">
    <source>
        <dbReference type="EMBL" id="MBC2650179.1"/>
    </source>
</evidence>
<keyword evidence="2" id="KW-0812">Transmembrane</keyword>
<evidence type="ECO:0000256" key="2">
    <source>
        <dbReference type="SAM" id="Phobius"/>
    </source>
</evidence>
<dbReference type="Proteomes" id="UP000520156">
    <property type="component" value="Unassembled WGS sequence"/>
</dbReference>
<keyword evidence="2" id="KW-1133">Transmembrane helix</keyword>
<keyword evidence="2" id="KW-0472">Membrane</keyword>
<dbReference type="EMBL" id="JACLAU010000001">
    <property type="protein sequence ID" value="MBC2650179.1"/>
    <property type="molecule type" value="Genomic_DNA"/>
</dbReference>
<feature type="region of interest" description="Disordered" evidence="1">
    <location>
        <begin position="198"/>
        <end position="225"/>
    </location>
</feature>
<feature type="transmembrane region" description="Helical" evidence="2">
    <location>
        <begin position="396"/>
        <end position="416"/>
    </location>
</feature>
<reference evidence="4 5" key="1">
    <citation type="submission" date="2020-08" db="EMBL/GenBank/DDBJ databases">
        <title>The genome sequence of Novosphingobium flavum 4Y4.</title>
        <authorList>
            <person name="Liu Y."/>
        </authorList>
    </citation>
    <scope>NUCLEOTIDE SEQUENCE [LARGE SCALE GENOMIC DNA]</scope>
    <source>
        <strain evidence="4 5">4Y4</strain>
    </source>
</reference>
<name>A0A7X1KAJ0_9SPHN</name>
<feature type="domain" description="DUF4178" evidence="3">
    <location>
        <begin position="60"/>
        <end position="183"/>
    </location>
</feature>
<dbReference type="AlphaFoldDB" id="A0A7X1KAJ0"/>
<evidence type="ECO:0000256" key="1">
    <source>
        <dbReference type="SAM" id="MobiDB-lite"/>
    </source>
</evidence>
<dbReference type="InterPro" id="IPR025235">
    <property type="entry name" value="DUF4178"/>
</dbReference>
<sequence>MTAARAITCPACGGTIEVRAAGFSVNLACVHCGSLLDVSRPEVVLIERHAEAARAYALPLGTRGVLYGDEWAVVGATLRSDGEASWQEFLLFNPYRGYRWLVLFEGDWQFGTPLTDRPQGDGVRIVWRGEGYAAVSDPTVTTNQAVAGEFYWRLAAGDTAQCTLFERGDEVLSRECTADEENWTHLVPLPGALIAEAFGPAPTQPGRRRSAPQGFSAAGAKPQRETGDRDDLVWMFGLATITAIVALFAMVLLAGPVSVVTGRIQVPVGSRTQPERIGTITVTRPYQFVTITADTDNFHNRWVDLDYSLVDRATQQSTDAYGLVEYYTGTDSDGAWSEGSHRTETMISRVPRGTYDVYVGAEAHGWPSDPVQTPDAWYGTETISVKIDARTGAMSWGMWVTLLLGLLAWPGLILWWRNREDD</sequence>
<evidence type="ECO:0000259" key="3">
    <source>
        <dbReference type="Pfam" id="PF13785"/>
    </source>
</evidence>
<proteinExistence type="predicted"/>
<gene>
    <name evidence="4" type="ORF">H7F49_00505</name>
</gene>
<dbReference type="Pfam" id="PF13785">
    <property type="entry name" value="DUF4178"/>
    <property type="match status" value="1"/>
</dbReference>
<keyword evidence="5" id="KW-1185">Reference proteome</keyword>
<protein>
    <submittedName>
        <fullName evidence="4">DUF4178 domain-containing protein</fullName>
    </submittedName>
</protein>
<organism evidence="4 5">
    <name type="scientific">Novosphingobium aerophilum</name>
    <dbReference type="NCBI Taxonomy" id="2839843"/>
    <lineage>
        <taxon>Bacteria</taxon>
        <taxon>Pseudomonadati</taxon>
        <taxon>Pseudomonadota</taxon>
        <taxon>Alphaproteobacteria</taxon>
        <taxon>Sphingomonadales</taxon>
        <taxon>Sphingomonadaceae</taxon>
        <taxon>Novosphingobium</taxon>
    </lineage>
</organism>
<feature type="transmembrane region" description="Helical" evidence="2">
    <location>
        <begin position="232"/>
        <end position="254"/>
    </location>
</feature>
<dbReference type="RefSeq" id="WP_185681601.1">
    <property type="nucleotide sequence ID" value="NZ_JACLAU010000001.1"/>
</dbReference>
<accession>A0A7X1KAJ0</accession>
<comment type="caution">
    <text evidence="4">The sequence shown here is derived from an EMBL/GenBank/DDBJ whole genome shotgun (WGS) entry which is preliminary data.</text>
</comment>